<keyword evidence="1" id="KW-0472">Membrane</keyword>
<evidence type="ECO:0000256" key="1">
    <source>
        <dbReference type="SAM" id="Phobius"/>
    </source>
</evidence>
<sequence>MRFHAVILSKWALFMAILLMSKWIVNYEMTLCLVSLKHFSNNQLFFNAYFTLKLHKAEDVFLSIKIVYANKES</sequence>
<dbReference type="AlphaFoldDB" id="A0AA87CP80"/>
<reference evidence="3" key="1">
    <citation type="submission" date="2008-04" db="EMBL/GenBank/DDBJ databases">
        <title>Draft genome sequence of Providencia stuartii (ATCC 25827).</title>
        <authorList>
            <person name="Sudarsanam P."/>
            <person name="Ley R."/>
            <person name="Guruge J."/>
            <person name="Turnbaugh P.J."/>
            <person name="Mahowald M."/>
            <person name="Liep D."/>
            <person name="Gordon J."/>
        </authorList>
    </citation>
    <scope>NUCLEOTIDE SEQUENCE [LARGE SCALE GENOMIC DNA]</scope>
    <source>
        <strain evidence="3">ATCC 25827</strain>
    </source>
</reference>
<evidence type="ECO:0000313" key="2">
    <source>
        <dbReference type="EMBL" id="EDU57707.1"/>
    </source>
</evidence>
<gene>
    <name evidence="2" type="ORF">PROSTU_04380</name>
</gene>
<name>A0AA87CP80_PROST</name>
<dbReference type="Proteomes" id="UP000004506">
    <property type="component" value="Unassembled WGS sequence"/>
</dbReference>
<feature type="transmembrane region" description="Helical" evidence="1">
    <location>
        <begin position="7"/>
        <end position="25"/>
    </location>
</feature>
<organism evidence="2 3">
    <name type="scientific">Providencia stuartii ATCC 25827</name>
    <dbReference type="NCBI Taxonomy" id="471874"/>
    <lineage>
        <taxon>Bacteria</taxon>
        <taxon>Pseudomonadati</taxon>
        <taxon>Pseudomonadota</taxon>
        <taxon>Gammaproteobacteria</taxon>
        <taxon>Enterobacterales</taxon>
        <taxon>Morganellaceae</taxon>
        <taxon>Providencia</taxon>
    </lineage>
</organism>
<dbReference type="EMBL" id="ABJD02000116">
    <property type="protein sequence ID" value="EDU57707.1"/>
    <property type="molecule type" value="Genomic_DNA"/>
</dbReference>
<keyword evidence="1" id="KW-0812">Transmembrane</keyword>
<reference evidence="3" key="2">
    <citation type="submission" date="2008-04" db="EMBL/GenBank/DDBJ databases">
        <title>Draft genome sequence of Providencia stuartii(ATCC 25827).</title>
        <authorList>
            <person name="Sudarsanam P."/>
            <person name="Ley R."/>
            <person name="Guruge J."/>
            <person name="Turnbaugh P.J."/>
            <person name="Mahowald M."/>
            <person name="Liep D."/>
            <person name="Gordon J."/>
        </authorList>
    </citation>
    <scope>NUCLEOTIDE SEQUENCE [LARGE SCALE GENOMIC DNA]</scope>
    <source>
        <strain evidence="3">ATCC 25827</strain>
    </source>
</reference>
<protein>
    <submittedName>
        <fullName evidence="2">Uncharacterized protein</fullName>
    </submittedName>
</protein>
<proteinExistence type="predicted"/>
<comment type="caution">
    <text evidence="2">The sequence shown here is derived from an EMBL/GenBank/DDBJ whole genome shotgun (WGS) entry which is preliminary data.</text>
</comment>
<keyword evidence="1" id="KW-1133">Transmembrane helix</keyword>
<reference evidence="2 3" key="3">
    <citation type="submission" date="2008-05" db="EMBL/GenBank/DDBJ databases">
        <authorList>
            <person name="Fulton L."/>
            <person name="Clifton S."/>
            <person name="Fulton B."/>
            <person name="Xu J."/>
            <person name="Minx P."/>
            <person name="Pepin K.H."/>
            <person name="Johnson M."/>
            <person name="Thiruvilangam P."/>
            <person name="Bhonagiri V."/>
            <person name="Nash W.E."/>
            <person name="Mardis E.R."/>
            <person name="Wilson R.K."/>
        </authorList>
    </citation>
    <scope>NUCLEOTIDE SEQUENCE [LARGE SCALE GENOMIC DNA]</scope>
    <source>
        <strain evidence="2 3">ATCC 25827</strain>
    </source>
</reference>
<evidence type="ECO:0000313" key="3">
    <source>
        <dbReference type="Proteomes" id="UP000004506"/>
    </source>
</evidence>
<accession>A0AA87CP80</accession>